<dbReference type="GeneID" id="105579255"/>
<name>A0A2K5P7H6_CERAT</name>
<dbReference type="Gene3D" id="3.40.50.12240">
    <property type="match status" value="1"/>
</dbReference>
<proteinExistence type="inferred from homology"/>
<evidence type="ECO:0000256" key="13">
    <source>
        <dbReference type="ARBA" id="ARBA00045731"/>
    </source>
</evidence>
<dbReference type="InterPro" id="IPR004100">
    <property type="entry name" value="ATPase_F1/V1/A1_a/bsu_N"/>
</dbReference>
<dbReference type="GO" id="GO:0005902">
    <property type="term" value="C:microvillus"/>
    <property type="evidence" value="ECO:0007669"/>
    <property type="project" value="Ensembl"/>
</dbReference>
<evidence type="ECO:0000313" key="20">
    <source>
        <dbReference type="Proteomes" id="UP000233060"/>
    </source>
</evidence>
<dbReference type="PIRSF" id="PIRSF039114">
    <property type="entry name" value="V-ATPsynth_beta/V-ATPase_B"/>
    <property type="match status" value="1"/>
</dbReference>
<keyword evidence="5" id="KW-0547">Nucleotide-binding</keyword>
<dbReference type="GeneTree" id="ENSGT00940000155068"/>
<evidence type="ECO:0000256" key="15">
    <source>
        <dbReference type="RuleBase" id="RU366021"/>
    </source>
</evidence>
<dbReference type="PANTHER" id="PTHR43389">
    <property type="entry name" value="V-TYPE PROTON ATPASE SUBUNIT B"/>
    <property type="match status" value="1"/>
</dbReference>
<protein>
    <recommendedName>
        <fullName evidence="15">Vacuolar proton pump subunit B</fullName>
        <shortName evidence="15">V-ATPase subunit B</shortName>
    </recommendedName>
    <alternativeName>
        <fullName evidence="15">Vacuolar proton pump subunit B</fullName>
    </alternativeName>
</protein>
<dbReference type="GO" id="GO:0030665">
    <property type="term" value="C:clathrin-coated vesicle membrane"/>
    <property type="evidence" value="ECO:0007669"/>
    <property type="project" value="UniProtKB-SubCell"/>
</dbReference>
<dbReference type="PROSITE" id="PS00152">
    <property type="entry name" value="ATPASE_ALPHA_BETA"/>
    <property type="match status" value="1"/>
</dbReference>
<keyword evidence="20" id="KW-1185">Reference proteome</keyword>
<dbReference type="GO" id="GO:0046961">
    <property type="term" value="F:proton-transporting ATPase activity, rotational mechanism"/>
    <property type="evidence" value="ECO:0007669"/>
    <property type="project" value="InterPro"/>
</dbReference>
<evidence type="ECO:0000259" key="18">
    <source>
        <dbReference type="Pfam" id="PF22919"/>
    </source>
</evidence>
<dbReference type="Proteomes" id="UP000233060">
    <property type="component" value="Unassembled WGS sequence"/>
</dbReference>
<organism evidence="19 20">
    <name type="scientific">Cercocebus atys</name>
    <name type="common">Sooty mangabey</name>
    <name type="synonym">Cercocebus torquatus atys</name>
    <dbReference type="NCBI Taxonomy" id="9531"/>
    <lineage>
        <taxon>Eukaryota</taxon>
        <taxon>Metazoa</taxon>
        <taxon>Chordata</taxon>
        <taxon>Craniata</taxon>
        <taxon>Vertebrata</taxon>
        <taxon>Euteleostomi</taxon>
        <taxon>Mammalia</taxon>
        <taxon>Eutheria</taxon>
        <taxon>Euarchontoglires</taxon>
        <taxon>Primates</taxon>
        <taxon>Haplorrhini</taxon>
        <taxon>Catarrhini</taxon>
        <taxon>Cercopithecidae</taxon>
        <taxon>Cercopithecinae</taxon>
        <taxon>Cercocebus</taxon>
    </lineage>
</organism>
<evidence type="ECO:0000256" key="7">
    <source>
        <dbReference type="ARBA" id="ARBA00022840"/>
    </source>
</evidence>
<dbReference type="Ensembl" id="ENSCATT00000070058.1">
    <property type="protein sequence ID" value="ENSCATP00000045612.1"/>
    <property type="gene ID" value="ENSCATG00000045180.1"/>
</dbReference>
<keyword evidence="9 15" id="KW-0406">Ion transport</keyword>
<dbReference type="GO" id="GO:0000221">
    <property type="term" value="C:vacuolar proton-transporting V-type ATPase, V1 domain"/>
    <property type="evidence" value="ECO:0007669"/>
    <property type="project" value="Ensembl"/>
</dbReference>
<evidence type="ECO:0000256" key="10">
    <source>
        <dbReference type="ARBA" id="ARBA00023329"/>
    </source>
</evidence>
<gene>
    <name evidence="19" type="primary">ATP6V1B2</name>
</gene>
<evidence type="ECO:0000256" key="8">
    <source>
        <dbReference type="ARBA" id="ARBA00023018"/>
    </source>
</evidence>
<feature type="domain" description="ATPase F1/V1/A1 complex alpha/beta subunit N-terminal" evidence="17">
    <location>
        <begin position="79"/>
        <end position="145"/>
    </location>
</feature>
<dbReference type="GO" id="GO:0007035">
    <property type="term" value="P:vacuolar acidification"/>
    <property type="evidence" value="ECO:0007669"/>
    <property type="project" value="TreeGrafter"/>
</dbReference>
<dbReference type="GO" id="GO:0030672">
    <property type="term" value="C:synaptic vesicle membrane"/>
    <property type="evidence" value="ECO:0007669"/>
    <property type="project" value="UniProtKB-SubCell"/>
</dbReference>
<dbReference type="CDD" id="cd18118">
    <property type="entry name" value="ATP-synt_V_A-type_beta_N"/>
    <property type="match status" value="1"/>
</dbReference>
<dbReference type="NCBIfam" id="TIGR01040">
    <property type="entry name" value="V-ATPase_V1_B"/>
    <property type="match status" value="1"/>
</dbReference>
<evidence type="ECO:0000256" key="11">
    <source>
        <dbReference type="ARBA" id="ARBA00029434"/>
    </source>
</evidence>
<dbReference type="GO" id="GO:0097401">
    <property type="term" value="P:synaptic vesicle lumen acidification"/>
    <property type="evidence" value="ECO:0007669"/>
    <property type="project" value="Ensembl"/>
</dbReference>
<dbReference type="InterPro" id="IPR000194">
    <property type="entry name" value="ATPase_F1/V1/A1_a/bsu_nucl-bd"/>
</dbReference>
<dbReference type="OMA" id="EGFKIKP"/>
<dbReference type="Bgee" id="ENSCATG00000045180">
    <property type="expression patterns" value="Expressed in frontal cortex and 12 other cell types or tissues"/>
</dbReference>
<keyword evidence="8" id="KW-0770">Synapse</keyword>
<keyword evidence="10" id="KW-0968">Cytoplasmic vesicle</keyword>
<feature type="domain" description="ATPase F1/V1/A1 complex alpha/beta subunit nucleotide-binding" evidence="16">
    <location>
        <begin position="202"/>
        <end position="428"/>
    </location>
</feature>
<dbReference type="STRING" id="9531.ENSCATP00000045612"/>
<dbReference type="KEGG" id="caty:105579255"/>
<feature type="domain" description="ATP synthase A/B type C-terminal" evidence="18">
    <location>
        <begin position="434"/>
        <end position="533"/>
    </location>
</feature>
<evidence type="ECO:0000256" key="1">
    <source>
        <dbReference type="ARBA" id="ARBA00004221"/>
    </source>
</evidence>
<dbReference type="PANTHER" id="PTHR43389:SF5">
    <property type="entry name" value="V-TYPE PROTON ATPASE SUBUNIT B, BRAIN ISOFORM"/>
    <property type="match status" value="1"/>
</dbReference>
<dbReference type="FunFam" id="3.40.50.12240:FF:000001">
    <property type="entry name" value="V-type proton ATPase subunit B, brain"/>
    <property type="match status" value="1"/>
</dbReference>
<dbReference type="GO" id="GO:0005524">
    <property type="term" value="F:ATP binding"/>
    <property type="evidence" value="ECO:0007669"/>
    <property type="project" value="UniProtKB-KW"/>
</dbReference>
<comment type="subcellular location">
    <subcellularLocation>
        <location evidence="1">Apical cell membrane</location>
    </subcellularLocation>
    <subcellularLocation>
        <location evidence="11">Cytoplasmic vesicle</location>
        <location evidence="11">Clathrin-coated vesicle membrane</location>
        <topology evidence="11">Peripheral membrane protein</topology>
    </subcellularLocation>
    <subcellularLocation>
        <location evidence="12">Cytoplasmic vesicle</location>
        <location evidence="12">Secretory vesicle</location>
        <location evidence="12">Synaptic vesicle membrane</location>
        <topology evidence="12">Peripheral membrane protein</topology>
    </subcellularLocation>
    <subcellularLocation>
        <location evidence="2">Melanosome</location>
    </subcellularLocation>
</comment>
<dbReference type="RefSeq" id="XP_011901269.1">
    <property type="nucleotide sequence ID" value="XM_012045879.1"/>
</dbReference>
<evidence type="ECO:0000256" key="3">
    <source>
        <dbReference type="ARBA" id="ARBA00008936"/>
    </source>
</evidence>
<dbReference type="SUPFAM" id="SSF52540">
    <property type="entry name" value="P-loop containing nucleoside triphosphate hydrolases"/>
    <property type="match status" value="1"/>
</dbReference>
<keyword evidence="7" id="KW-0067">ATP-binding</keyword>
<dbReference type="GO" id="GO:0042470">
    <property type="term" value="C:melanosome"/>
    <property type="evidence" value="ECO:0007669"/>
    <property type="project" value="UniProtKB-SubCell"/>
</dbReference>
<accession>A0A2K5P7H6</accession>
<dbReference type="HAMAP" id="MF_00310">
    <property type="entry name" value="ATP_synth_B_arch"/>
    <property type="match status" value="1"/>
</dbReference>
<dbReference type="GO" id="GO:0046034">
    <property type="term" value="P:ATP metabolic process"/>
    <property type="evidence" value="ECO:0007669"/>
    <property type="project" value="InterPro"/>
</dbReference>
<dbReference type="CDD" id="cd01135">
    <property type="entry name" value="V_A-ATPase_B"/>
    <property type="match status" value="1"/>
</dbReference>
<dbReference type="CDD" id="cd18112">
    <property type="entry name" value="ATP-synt_V_A-type_beta_C"/>
    <property type="match status" value="1"/>
</dbReference>
<evidence type="ECO:0000256" key="14">
    <source>
        <dbReference type="ARBA" id="ARBA00046696"/>
    </source>
</evidence>
<evidence type="ECO:0000256" key="5">
    <source>
        <dbReference type="ARBA" id="ARBA00022741"/>
    </source>
</evidence>
<dbReference type="CTD" id="526"/>
<sequence>MGGAGGARRFGISARARRRCWASRDGGDKMALRAMRGIVNGAAPELPVPTGGPAVGAREQALAVSRNYLSQPRLTYKTVSGVNGPLVILDHVKFPRYAEIVHLTLPDGTKRSGQVLEVSGSKAVVQVFEGTSGIDAKKTSCEFTGDILRTPVSEDMLGRVFNGSGKPIDRGPVVLAEDFLDIMGQPINPQCRIYPEEMIQTGISAIDGMNSIARGQKIPIFSAAGLPHNEIAAQICRQAGLVKKSKDVVDYSEENFAIVFAAMGVNMETARFFKSDFEENGSMDNVCLFLNLANDPTIERIITPRLALTTAEFLAYQCEKHVLVILTDMSSYAEALREVSAAREEVPGRRGFPGYMYTDLATIYERAGRVEGRNGSITQIPILTMPNDDITHPIPDLTGYITEGQIYVDRQLHNRQIYPPINVLPSLSRLMKSAIGEGMTRKDHADVSNQLYACYAIGKDVQAMKAVVGEEALTSDDLLYLEFLQKFERNFIAQGPYENRTVFETLDIGWQLLRIFPKEMLKRIPQSTLSEFYPRDSAKH</sequence>
<evidence type="ECO:0000259" key="17">
    <source>
        <dbReference type="Pfam" id="PF02874"/>
    </source>
</evidence>
<dbReference type="InterPro" id="IPR022879">
    <property type="entry name" value="V-ATPase_su_B/beta"/>
</dbReference>
<reference evidence="19" key="2">
    <citation type="submission" date="2025-09" db="UniProtKB">
        <authorList>
            <consortium name="Ensembl"/>
        </authorList>
    </citation>
    <scope>IDENTIFICATION</scope>
</reference>
<evidence type="ECO:0000256" key="12">
    <source>
        <dbReference type="ARBA" id="ARBA00037827"/>
    </source>
</evidence>
<dbReference type="InterPro" id="IPR020003">
    <property type="entry name" value="ATPase_a/bsu_AS"/>
</dbReference>
<dbReference type="InterPro" id="IPR027417">
    <property type="entry name" value="P-loop_NTPase"/>
</dbReference>
<evidence type="ECO:0000256" key="6">
    <source>
        <dbReference type="ARBA" id="ARBA00022781"/>
    </source>
</evidence>
<dbReference type="InterPro" id="IPR055190">
    <property type="entry name" value="ATP-synt_VA_C"/>
</dbReference>
<dbReference type="InterPro" id="IPR005723">
    <property type="entry name" value="ATPase_V1-cplx_bsu"/>
</dbReference>
<dbReference type="Pfam" id="PF00006">
    <property type="entry name" value="ATP-synt_ab"/>
    <property type="match status" value="1"/>
</dbReference>
<dbReference type="GO" id="GO:0016324">
    <property type="term" value="C:apical plasma membrane"/>
    <property type="evidence" value="ECO:0007669"/>
    <property type="project" value="UniProtKB-SubCell"/>
</dbReference>
<evidence type="ECO:0000256" key="9">
    <source>
        <dbReference type="ARBA" id="ARBA00023065"/>
    </source>
</evidence>
<comment type="subunit">
    <text evidence="14">V-ATPase is a heteromultimeric enzyme made up of two complexes: the ATP-hydrolytic V1 complex and the proton translocation V0 complex. The V1 complex consists of three catalytic AB heterodimers that form a heterohexamer, three peripheral stalks each consisting of EG heterodimers, one central rotor including subunits D and F, and the regulatory subunits C and H. The proton translocation complex V0 consists of the proton transport subunit a, a ring of proteolipid subunits c9c'', rotary subunit d, subunits e and f, and the accessory subunits ATP6AP1/Ac45 and ATP6AP2/PRR.</text>
</comment>
<comment type="similarity">
    <text evidence="3 15">Belongs to the ATPase alpha/beta chains family.</text>
</comment>
<dbReference type="Pfam" id="PF22919">
    <property type="entry name" value="ATP-synt_VA_C"/>
    <property type="match status" value="1"/>
</dbReference>
<comment type="function">
    <text evidence="13">Non-catalytic subunit of the V1 complex of vacuolar(H+)-ATPase (V-ATPase), a multisubunit enzyme composed of a peripheral complex (V1) that hydrolyzes ATP and a membrane integral complex (V0) that translocates protons. V-ATPase is responsible for acidifying and maintaining the pH of intracellular compartments and in some cell types, is targeted to the plasma membrane, where it is responsible for acidifying the extracellular environment. In renal intercalated cells, can partially compensate the lack of ATP6V1B1 and mediate secretion of protons (H+) into the urine under base-line conditions but not in conditions of acid load.</text>
</comment>
<dbReference type="GO" id="GO:0005829">
    <property type="term" value="C:cytosol"/>
    <property type="evidence" value="ECO:0007669"/>
    <property type="project" value="Ensembl"/>
</dbReference>
<evidence type="ECO:0000259" key="16">
    <source>
        <dbReference type="Pfam" id="PF00006"/>
    </source>
</evidence>
<keyword evidence="6 15" id="KW-0375">Hydrogen ion transport</keyword>
<keyword evidence="4 15" id="KW-0813">Transport</keyword>
<dbReference type="NCBIfam" id="NF003235">
    <property type="entry name" value="PRK04196.1"/>
    <property type="match status" value="1"/>
</dbReference>
<dbReference type="GO" id="GO:0001726">
    <property type="term" value="C:ruffle"/>
    <property type="evidence" value="ECO:0007669"/>
    <property type="project" value="Ensembl"/>
</dbReference>
<dbReference type="OrthoDB" id="1735853at2759"/>
<evidence type="ECO:0000256" key="2">
    <source>
        <dbReference type="ARBA" id="ARBA00004223"/>
    </source>
</evidence>
<reference evidence="19" key="1">
    <citation type="submission" date="2025-08" db="UniProtKB">
        <authorList>
            <consortium name="Ensembl"/>
        </authorList>
    </citation>
    <scope>IDENTIFICATION</scope>
</reference>
<dbReference type="AlphaFoldDB" id="A0A2K5P7H6"/>
<evidence type="ECO:0000313" key="19">
    <source>
        <dbReference type="Ensembl" id="ENSCATP00000045612.1"/>
    </source>
</evidence>
<evidence type="ECO:0000256" key="4">
    <source>
        <dbReference type="ARBA" id="ARBA00022448"/>
    </source>
</evidence>
<dbReference type="Pfam" id="PF02874">
    <property type="entry name" value="ATP-synt_ab_N"/>
    <property type="match status" value="1"/>
</dbReference>